<reference evidence="1 2" key="1">
    <citation type="submission" date="2021-12" db="EMBL/GenBank/DDBJ databases">
        <title>Genome sequence of Kibdelosporangium philippinense ATCC 49844.</title>
        <authorList>
            <person name="Fedorov E.A."/>
            <person name="Omeragic M."/>
            <person name="Shalygina K.F."/>
            <person name="Maclea K.S."/>
        </authorList>
    </citation>
    <scope>NUCLEOTIDE SEQUENCE [LARGE SCALE GENOMIC DNA]</scope>
    <source>
        <strain evidence="1 2">ATCC 49844</strain>
    </source>
</reference>
<protein>
    <submittedName>
        <fullName evidence="1">Uncharacterized protein</fullName>
    </submittedName>
</protein>
<keyword evidence="2" id="KW-1185">Reference proteome</keyword>
<name>A0ABS8ZH23_9PSEU</name>
<gene>
    <name evidence="1" type="ORF">LWC34_30505</name>
</gene>
<comment type="caution">
    <text evidence="1">The sequence shown here is derived from an EMBL/GenBank/DDBJ whole genome shotgun (WGS) entry which is preliminary data.</text>
</comment>
<dbReference type="Proteomes" id="UP001521150">
    <property type="component" value="Unassembled WGS sequence"/>
</dbReference>
<organism evidence="1 2">
    <name type="scientific">Kibdelosporangium philippinense</name>
    <dbReference type="NCBI Taxonomy" id="211113"/>
    <lineage>
        <taxon>Bacteria</taxon>
        <taxon>Bacillati</taxon>
        <taxon>Actinomycetota</taxon>
        <taxon>Actinomycetes</taxon>
        <taxon>Pseudonocardiales</taxon>
        <taxon>Pseudonocardiaceae</taxon>
        <taxon>Kibdelosporangium</taxon>
    </lineage>
</organism>
<proteinExistence type="predicted"/>
<evidence type="ECO:0000313" key="1">
    <source>
        <dbReference type="EMBL" id="MCE7007126.1"/>
    </source>
</evidence>
<accession>A0ABS8ZH23</accession>
<sequence>MPVLCHSPIRACVHTNGFGRTTGGNSTHFAAFTTTNPSGIAAFSAVRNVSRIRCRDVGPTGRCHFTVSRRAGSLLALDATISVLCSTIASNMSATCATRSLPSRTEPMYGIR</sequence>
<evidence type="ECO:0000313" key="2">
    <source>
        <dbReference type="Proteomes" id="UP001521150"/>
    </source>
</evidence>
<dbReference type="EMBL" id="JAJVCN010000002">
    <property type="protein sequence ID" value="MCE7007126.1"/>
    <property type="molecule type" value="Genomic_DNA"/>
</dbReference>